<accession>A0A6V8PYW2</accession>
<dbReference type="SUPFAM" id="SSF53335">
    <property type="entry name" value="S-adenosyl-L-methionine-dependent methyltransferases"/>
    <property type="match status" value="1"/>
</dbReference>
<reference evidence="4 5" key="1">
    <citation type="journal article" date="2020" name="Front. Microbiol.">
        <title>Single-cell genomics of novel Actinobacteria with the Wood-Ljungdahl pathway discovered in a serpentinizing system.</title>
        <authorList>
            <person name="Merino N."/>
            <person name="Kawai M."/>
            <person name="Boyd E.S."/>
            <person name="Colman D.R."/>
            <person name="McGlynn S.E."/>
            <person name="Nealson K.H."/>
            <person name="Kurokawa K."/>
            <person name="Hongoh Y."/>
        </authorList>
    </citation>
    <scope>NUCLEOTIDE SEQUENCE [LARGE SCALE GENOMIC DNA]</scope>
    <source>
        <strain evidence="1 6">S34</strain>
        <strain evidence="2 4">S44</strain>
        <strain evidence="3 5">S47</strain>
    </source>
</reference>
<dbReference type="Gene3D" id="3.40.50.150">
    <property type="entry name" value="Vaccinia Virus protein VP39"/>
    <property type="match status" value="1"/>
</dbReference>
<dbReference type="AlphaFoldDB" id="A0A6V8PYW2"/>
<keyword evidence="6" id="KW-1185">Reference proteome</keyword>
<evidence type="ECO:0000313" key="2">
    <source>
        <dbReference type="EMBL" id="GFP37712.1"/>
    </source>
</evidence>
<sequence>MGTESVSSNEYKQLHKIGIDDADIVISEIFEKDPRRAYIAFKYLDDMRKNLTEAYRVLKTGARYIIVVGNNRIRGELFENWKYIMELAKGVGFELETYFASEIIKYFIKVPREERINTDWILVLRK</sequence>
<dbReference type="InterPro" id="IPR029063">
    <property type="entry name" value="SAM-dependent_MTases_sf"/>
</dbReference>
<dbReference type="Proteomes" id="UP000569018">
    <property type="component" value="Unassembled WGS sequence"/>
</dbReference>
<protein>
    <submittedName>
        <fullName evidence="2">Uncharacterized protein</fullName>
    </submittedName>
</protein>
<evidence type="ECO:0000313" key="4">
    <source>
        <dbReference type="Proteomes" id="UP000561271"/>
    </source>
</evidence>
<comment type="caution">
    <text evidence="2">The sequence shown here is derived from an EMBL/GenBank/DDBJ whole genome shotgun (WGS) entry which is preliminary data.</text>
</comment>
<evidence type="ECO:0000313" key="3">
    <source>
        <dbReference type="EMBL" id="GFP39824.1"/>
    </source>
</evidence>
<evidence type="ECO:0000313" key="1">
    <source>
        <dbReference type="EMBL" id="GFP29361.1"/>
    </source>
</evidence>
<gene>
    <name evidence="1" type="ORF">HKBW3S34_00281</name>
    <name evidence="2" type="ORF">HKBW3S44_01389</name>
    <name evidence="3" type="ORF">HKBW3S47_01521</name>
</gene>
<evidence type="ECO:0000313" key="5">
    <source>
        <dbReference type="Proteomes" id="UP000569018"/>
    </source>
</evidence>
<dbReference type="Proteomes" id="UP000561271">
    <property type="component" value="Unassembled WGS sequence"/>
</dbReference>
<dbReference type="EMBL" id="BLSC01000142">
    <property type="protein sequence ID" value="GFP37712.1"/>
    <property type="molecule type" value="Genomic_DNA"/>
</dbReference>
<dbReference type="EMBL" id="BLRZ01000007">
    <property type="protein sequence ID" value="GFP29361.1"/>
    <property type="molecule type" value="Genomic_DNA"/>
</dbReference>
<organism evidence="2 4">
    <name type="scientific">Candidatus Hakubella thermalkaliphila</name>
    <dbReference type="NCBI Taxonomy" id="2754717"/>
    <lineage>
        <taxon>Bacteria</taxon>
        <taxon>Bacillati</taxon>
        <taxon>Actinomycetota</taxon>
        <taxon>Actinomycetota incertae sedis</taxon>
        <taxon>Candidatus Hakubellales</taxon>
        <taxon>Candidatus Hakubellaceae</taxon>
        <taxon>Candidatus Hakubella</taxon>
    </lineage>
</organism>
<evidence type="ECO:0000313" key="6">
    <source>
        <dbReference type="Proteomes" id="UP000588083"/>
    </source>
</evidence>
<proteinExistence type="predicted"/>
<dbReference type="Proteomes" id="UP000588083">
    <property type="component" value="Unassembled WGS sequence"/>
</dbReference>
<name>A0A6V8PYW2_9ACTN</name>
<dbReference type="EMBL" id="BLSD01000094">
    <property type="protein sequence ID" value="GFP39824.1"/>
    <property type="molecule type" value="Genomic_DNA"/>
</dbReference>